<dbReference type="GO" id="GO:0008270">
    <property type="term" value="F:zinc ion binding"/>
    <property type="evidence" value="ECO:0007669"/>
    <property type="project" value="UniProtKB-KW"/>
</dbReference>
<dbReference type="InterPro" id="IPR002893">
    <property type="entry name" value="Znf_MYND"/>
</dbReference>
<protein>
    <recommendedName>
        <fullName evidence="5">MYND-type domain-containing protein</fullName>
    </recommendedName>
</protein>
<comment type="caution">
    <text evidence="6">The sequence shown here is derived from an EMBL/GenBank/DDBJ whole genome shotgun (WGS) entry which is preliminary data.</text>
</comment>
<evidence type="ECO:0000256" key="2">
    <source>
        <dbReference type="ARBA" id="ARBA00022771"/>
    </source>
</evidence>
<gene>
    <name evidence="6" type="ORF">B0H17DRAFT_379023</name>
</gene>
<name>A0AAD7G0P7_MYCRO</name>
<organism evidence="6 7">
    <name type="scientific">Mycena rosella</name>
    <name type="common">Pink bonnet</name>
    <name type="synonym">Agaricus rosellus</name>
    <dbReference type="NCBI Taxonomy" id="1033263"/>
    <lineage>
        <taxon>Eukaryota</taxon>
        <taxon>Fungi</taxon>
        <taxon>Dikarya</taxon>
        <taxon>Basidiomycota</taxon>
        <taxon>Agaricomycotina</taxon>
        <taxon>Agaricomycetes</taxon>
        <taxon>Agaricomycetidae</taxon>
        <taxon>Agaricales</taxon>
        <taxon>Marasmiineae</taxon>
        <taxon>Mycenaceae</taxon>
        <taxon>Mycena</taxon>
    </lineage>
</organism>
<evidence type="ECO:0000313" key="6">
    <source>
        <dbReference type="EMBL" id="KAJ7655335.1"/>
    </source>
</evidence>
<evidence type="ECO:0000256" key="4">
    <source>
        <dbReference type="PROSITE-ProRule" id="PRU00134"/>
    </source>
</evidence>
<sequence length="479" mass="54045">MPAPGKIISPYIQPVFESLRDPFNSPYCHATYNWVLSEYYSEILKAKNSADALLQDIAKSLIMFFATPVDSPARHIELEARLFRRPCRCLSIFPQLYPIHGPAPLRIETQGHDVRDLDSLVTFFAEATDRIISATEVSDKGAVRAWRRQLKERVNAQCPALVRSFSHWLTQKTGPRVFALFGTLADLSSWEMMFQVDASDAIRSAFASRMHQLVANEVLDTSGTRSWRIDLIFHGAGCFAEAAMDMFNYKQDYVAGRVPSGAKAARFRACFEAEAQGMYDDICSLLSMTSRASEEIKSGALLDVIRLAFFGRSLYDVLPPPRKPLSPLIHQGIQDAQKRHTHPGWSLFKAYFHIMDRCSNHLRHSSARAASTPAASFQVMYKDRVKPGERLLACSGCKASHYCSKECQKESWKAKTMAHREFCPIISKIFQVHQGMSRSSGGSKDWENMYRAAGITDAEVDKAMSYIVMLMEHFSSYED</sequence>
<keyword evidence="7" id="KW-1185">Reference proteome</keyword>
<dbReference type="PROSITE" id="PS50865">
    <property type="entry name" value="ZF_MYND_2"/>
    <property type="match status" value="1"/>
</dbReference>
<dbReference type="EMBL" id="JARKIE010000313">
    <property type="protein sequence ID" value="KAJ7655335.1"/>
    <property type="molecule type" value="Genomic_DNA"/>
</dbReference>
<dbReference type="Gene3D" id="6.10.140.2220">
    <property type="match status" value="1"/>
</dbReference>
<keyword evidence="1" id="KW-0479">Metal-binding</keyword>
<evidence type="ECO:0000313" key="7">
    <source>
        <dbReference type="Proteomes" id="UP001221757"/>
    </source>
</evidence>
<dbReference type="Proteomes" id="UP001221757">
    <property type="component" value="Unassembled WGS sequence"/>
</dbReference>
<keyword evidence="3" id="KW-0862">Zinc</keyword>
<feature type="domain" description="MYND-type" evidence="5">
    <location>
        <begin position="358"/>
        <end position="423"/>
    </location>
</feature>
<evidence type="ECO:0000256" key="3">
    <source>
        <dbReference type="ARBA" id="ARBA00022833"/>
    </source>
</evidence>
<dbReference type="Pfam" id="PF01753">
    <property type="entry name" value="zf-MYND"/>
    <property type="match status" value="1"/>
</dbReference>
<evidence type="ECO:0000256" key="1">
    <source>
        <dbReference type="ARBA" id="ARBA00022723"/>
    </source>
</evidence>
<keyword evidence="2 4" id="KW-0863">Zinc-finger</keyword>
<accession>A0AAD7G0P7</accession>
<evidence type="ECO:0000259" key="5">
    <source>
        <dbReference type="PROSITE" id="PS50865"/>
    </source>
</evidence>
<dbReference type="AlphaFoldDB" id="A0AAD7G0P7"/>
<proteinExistence type="predicted"/>
<dbReference type="SUPFAM" id="SSF144232">
    <property type="entry name" value="HIT/MYND zinc finger-like"/>
    <property type="match status" value="1"/>
</dbReference>
<reference evidence="6" key="1">
    <citation type="submission" date="2023-03" db="EMBL/GenBank/DDBJ databases">
        <title>Massive genome expansion in bonnet fungi (Mycena s.s.) driven by repeated elements and novel gene families across ecological guilds.</title>
        <authorList>
            <consortium name="Lawrence Berkeley National Laboratory"/>
            <person name="Harder C.B."/>
            <person name="Miyauchi S."/>
            <person name="Viragh M."/>
            <person name="Kuo A."/>
            <person name="Thoen E."/>
            <person name="Andreopoulos B."/>
            <person name="Lu D."/>
            <person name="Skrede I."/>
            <person name="Drula E."/>
            <person name="Henrissat B."/>
            <person name="Morin E."/>
            <person name="Kohler A."/>
            <person name="Barry K."/>
            <person name="LaButti K."/>
            <person name="Morin E."/>
            <person name="Salamov A."/>
            <person name="Lipzen A."/>
            <person name="Mereny Z."/>
            <person name="Hegedus B."/>
            <person name="Baldrian P."/>
            <person name="Stursova M."/>
            <person name="Weitz H."/>
            <person name="Taylor A."/>
            <person name="Grigoriev I.V."/>
            <person name="Nagy L.G."/>
            <person name="Martin F."/>
            <person name="Kauserud H."/>
        </authorList>
    </citation>
    <scope>NUCLEOTIDE SEQUENCE</scope>
    <source>
        <strain evidence="6">CBHHK067</strain>
    </source>
</reference>